<feature type="domain" description="Polysaccharide pyruvyl transferase" evidence="1">
    <location>
        <begin position="75"/>
        <end position="326"/>
    </location>
</feature>
<dbReference type="PANTHER" id="PTHR36836">
    <property type="entry name" value="COLANIC ACID BIOSYNTHESIS PROTEIN WCAK"/>
    <property type="match status" value="1"/>
</dbReference>
<accession>A0ABS1CX58</accession>
<protein>
    <recommendedName>
        <fullName evidence="1">Polysaccharide pyruvyl transferase domain-containing protein</fullName>
    </recommendedName>
</protein>
<evidence type="ECO:0000313" key="3">
    <source>
        <dbReference type="Proteomes" id="UP000697995"/>
    </source>
</evidence>
<dbReference type="EMBL" id="NRSG01000073">
    <property type="protein sequence ID" value="MBK1658908.1"/>
    <property type="molecule type" value="Genomic_DNA"/>
</dbReference>
<sequence length="393" mass="40869">MDLDRPPESEAAAAFHAGHHPDLVSLIRAIRESPEATERRRRLAAAKRMAAEATQAPFAPGALRVLLFGAYGNGNLGDAAQAQAVAGLLRGAVRRPLDIRACSWIDDAEFPFDAGRIMRPDTIAEPAALREFDLVVVGGGGLLAPVHYPLEEAAWVRGMPAWGPPHALVGLGAVPPEPGEAGRAALRRALFAGAAFASLRDPPGQGDPSGVAWMADPVLLAGLLSGGGQPRMPAPRTRPLLIVKHPVHPAEAAFLDAAAAAGDGVDLVAMEWRLEQELAARFPRLRFVTDMACLRGACAAASVVVSARYHGCIAAVLEGVPCLGLGASKNRGLFAALGAPGRYLEHCGDLPAWLAAPPPPLDPAAFAPLRAASEAALARLAALVEGLPARQRA</sequence>
<keyword evidence="3" id="KW-1185">Reference proteome</keyword>
<organism evidence="2 3">
    <name type="scientific">Paracraurococcus ruber</name>
    <dbReference type="NCBI Taxonomy" id="77675"/>
    <lineage>
        <taxon>Bacteria</taxon>
        <taxon>Pseudomonadati</taxon>
        <taxon>Pseudomonadota</taxon>
        <taxon>Alphaproteobacteria</taxon>
        <taxon>Acetobacterales</taxon>
        <taxon>Roseomonadaceae</taxon>
        <taxon>Paracraurococcus</taxon>
    </lineage>
</organism>
<proteinExistence type="predicted"/>
<evidence type="ECO:0000313" key="2">
    <source>
        <dbReference type="EMBL" id="MBK1658908.1"/>
    </source>
</evidence>
<reference evidence="2 3" key="1">
    <citation type="journal article" date="2020" name="Microorganisms">
        <title>Osmotic Adaptation and Compatible Solute Biosynthesis of Phototrophic Bacteria as Revealed from Genome Analyses.</title>
        <authorList>
            <person name="Imhoff J.F."/>
            <person name="Rahn T."/>
            <person name="Kunzel S."/>
            <person name="Keller A."/>
            <person name="Neulinger S.C."/>
        </authorList>
    </citation>
    <scope>NUCLEOTIDE SEQUENCE [LARGE SCALE GENOMIC DNA]</scope>
    <source>
        <strain evidence="2 3">DSM 15382</strain>
    </source>
</reference>
<dbReference type="Pfam" id="PF04230">
    <property type="entry name" value="PS_pyruv_trans"/>
    <property type="match status" value="1"/>
</dbReference>
<comment type="caution">
    <text evidence="2">The sequence shown here is derived from an EMBL/GenBank/DDBJ whole genome shotgun (WGS) entry which is preliminary data.</text>
</comment>
<name>A0ABS1CX58_9PROT</name>
<evidence type="ECO:0000259" key="1">
    <source>
        <dbReference type="Pfam" id="PF04230"/>
    </source>
</evidence>
<dbReference type="PANTHER" id="PTHR36836:SF1">
    <property type="entry name" value="COLANIC ACID BIOSYNTHESIS PROTEIN WCAK"/>
    <property type="match status" value="1"/>
</dbReference>
<dbReference type="Proteomes" id="UP000697995">
    <property type="component" value="Unassembled WGS sequence"/>
</dbReference>
<dbReference type="InterPro" id="IPR007345">
    <property type="entry name" value="Polysacch_pyruvyl_Trfase"/>
</dbReference>
<gene>
    <name evidence="2" type="ORF">CKO45_11755</name>
</gene>